<dbReference type="SUPFAM" id="SSF48403">
    <property type="entry name" value="Ankyrin repeat"/>
    <property type="match status" value="1"/>
</dbReference>
<dbReference type="InterPro" id="IPR002110">
    <property type="entry name" value="Ankyrin_rpt"/>
</dbReference>
<reference evidence="7 8" key="1">
    <citation type="journal article" date="2018" name="Cell">
        <title>The Chara Genome: Secondary Complexity and Implications for Plant Terrestrialization.</title>
        <authorList>
            <person name="Nishiyama T."/>
            <person name="Sakayama H."/>
            <person name="Vries J.D."/>
            <person name="Buschmann H."/>
            <person name="Saint-Marcoux D."/>
            <person name="Ullrich K.K."/>
            <person name="Haas F.B."/>
            <person name="Vanderstraeten L."/>
            <person name="Becker D."/>
            <person name="Lang D."/>
            <person name="Vosolsobe S."/>
            <person name="Rombauts S."/>
            <person name="Wilhelmsson P.K.I."/>
            <person name="Janitza P."/>
            <person name="Kern R."/>
            <person name="Heyl A."/>
            <person name="Rumpler F."/>
            <person name="Villalobos L.I.A.C."/>
            <person name="Clay J.M."/>
            <person name="Skokan R."/>
            <person name="Toyoda A."/>
            <person name="Suzuki Y."/>
            <person name="Kagoshima H."/>
            <person name="Schijlen E."/>
            <person name="Tajeshwar N."/>
            <person name="Catarino B."/>
            <person name="Hetherington A.J."/>
            <person name="Saltykova A."/>
            <person name="Bonnot C."/>
            <person name="Breuninger H."/>
            <person name="Symeonidi A."/>
            <person name="Radhakrishnan G.V."/>
            <person name="Van Nieuwerburgh F."/>
            <person name="Deforce D."/>
            <person name="Chang C."/>
            <person name="Karol K.G."/>
            <person name="Hedrich R."/>
            <person name="Ulvskov P."/>
            <person name="Glockner G."/>
            <person name="Delwiche C.F."/>
            <person name="Petrasek J."/>
            <person name="Van de Peer Y."/>
            <person name="Friml J."/>
            <person name="Beilby M."/>
            <person name="Dolan L."/>
            <person name="Kohara Y."/>
            <person name="Sugano S."/>
            <person name="Fujiyama A."/>
            <person name="Delaux P.-M."/>
            <person name="Quint M."/>
            <person name="TheiBen G."/>
            <person name="Hagemann M."/>
            <person name="Harholt J."/>
            <person name="Dunand C."/>
            <person name="Zachgo S."/>
            <person name="Langdale J."/>
            <person name="Maumus F."/>
            <person name="Straeten D.V.D."/>
            <person name="Gould S.B."/>
            <person name="Rensing S.A."/>
        </authorList>
    </citation>
    <scope>NUCLEOTIDE SEQUENCE [LARGE SCALE GENOMIC DNA]</scope>
    <source>
        <strain evidence="7 8">S276</strain>
    </source>
</reference>
<dbReference type="PANTHER" id="PTHR24166:SF45">
    <property type="entry name" value="E3 UBIQUITIN-PROTEIN LIGASE XBAT35"/>
    <property type="match status" value="1"/>
</dbReference>
<dbReference type="Gene3D" id="1.25.40.20">
    <property type="entry name" value="Ankyrin repeat-containing domain"/>
    <property type="match status" value="1"/>
</dbReference>
<feature type="compositionally biased region" description="Polar residues" evidence="5">
    <location>
        <begin position="354"/>
        <end position="368"/>
    </location>
</feature>
<evidence type="ECO:0000256" key="3">
    <source>
        <dbReference type="PROSITE-ProRule" id="PRU00023"/>
    </source>
</evidence>
<feature type="region of interest" description="Disordered" evidence="5">
    <location>
        <begin position="390"/>
        <end position="510"/>
    </location>
</feature>
<name>A0A388L936_CHABU</name>
<organism evidence="7 8">
    <name type="scientific">Chara braunii</name>
    <name type="common">Braun's stonewort</name>
    <dbReference type="NCBI Taxonomy" id="69332"/>
    <lineage>
        <taxon>Eukaryota</taxon>
        <taxon>Viridiplantae</taxon>
        <taxon>Streptophyta</taxon>
        <taxon>Charophyceae</taxon>
        <taxon>Charales</taxon>
        <taxon>Characeae</taxon>
        <taxon>Chara</taxon>
    </lineage>
</organism>
<proteinExistence type="predicted"/>
<evidence type="ECO:0000256" key="5">
    <source>
        <dbReference type="SAM" id="MobiDB-lite"/>
    </source>
</evidence>
<dbReference type="PROSITE" id="PS50297">
    <property type="entry name" value="ANK_REP_REGION"/>
    <property type="match status" value="1"/>
</dbReference>
<feature type="region of interest" description="Disordered" evidence="5">
    <location>
        <begin position="336"/>
        <end position="375"/>
    </location>
</feature>
<keyword evidence="2 3" id="KW-0040">ANK repeat</keyword>
<dbReference type="SMART" id="SM00248">
    <property type="entry name" value="ANK"/>
    <property type="match status" value="3"/>
</dbReference>
<dbReference type="GO" id="GO:0008270">
    <property type="term" value="F:zinc ion binding"/>
    <property type="evidence" value="ECO:0007669"/>
    <property type="project" value="UniProtKB-KW"/>
</dbReference>
<keyword evidence="4" id="KW-0479">Metal-binding</keyword>
<accession>A0A388L936</accession>
<gene>
    <name evidence="7" type="ORF">CBR_g28052</name>
</gene>
<feature type="domain" description="RING-type" evidence="6">
    <location>
        <begin position="520"/>
        <end position="559"/>
    </location>
</feature>
<sequence>MGVGPSVHERLLDAVVKQDWQAIEKCHHDGANLEFTDKKERTALMIACSMEESYHVVDTLLRLGARVDAFKRGPSGGFPIHFAARRGLYRVVERLLEAGAPPNVFNDDGQTPLWIAREKGHWKVVRAFEGRLAVFKGHVKGLAVPLGIMGLFSNVLLARNWYIVVVPIQKDPHLPPEYEFLMYTSEKQAVPKVEIPLSGVSLKIEKEQTSDPSIIVSDSSGGKRFKFFSKDSQGGDAVIRQLYDSCKVLCPTVEPSPSAPRIQGASRERAPAPAMQPTPPPAPRTPDQRPYAMPAESVYPPLATPVPPFGSAAVANETTGFPAHLNPQFHMPVLYPPISQPPYTTEEGEALPESQDSGWQRSRQSRFPTPSFMPHGSDGGWAPEPVGDYKGWGPAWSGQEPATSSGMEHRMPEQFNGWDEPSVLESDWSQGQVASGDLETQEQRGEERDSQLRRDSMRTVNNDDLSPHGIPEETAPSAPPLPLERENERPHAGLHSKERGEQACCGPREPQRSWKTDGGCPICMDNPADAVCVPCGHVAGCVSCLGDIHSRNMGCPVCRADIREVIKMFKV</sequence>
<dbReference type="PROSITE" id="PS50088">
    <property type="entry name" value="ANK_REPEAT"/>
    <property type="match status" value="1"/>
</dbReference>
<evidence type="ECO:0000256" key="2">
    <source>
        <dbReference type="ARBA" id="ARBA00023043"/>
    </source>
</evidence>
<dbReference type="InterPro" id="IPR001841">
    <property type="entry name" value="Znf_RING"/>
</dbReference>
<keyword evidence="8" id="KW-1185">Reference proteome</keyword>
<evidence type="ECO:0000313" key="8">
    <source>
        <dbReference type="Proteomes" id="UP000265515"/>
    </source>
</evidence>
<comment type="caution">
    <text evidence="7">The sequence shown here is derived from an EMBL/GenBank/DDBJ whole genome shotgun (WGS) entry which is preliminary data.</text>
</comment>
<evidence type="ECO:0000259" key="6">
    <source>
        <dbReference type="PROSITE" id="PS50089"/>
    </source>
</evidence>
<protein>
    <recommendedName>
        <fullName evidence="6">RING-type domain-containing protein</fullName>
    </recommendedName>
</protein>
<dbReference type="Pfam" id="PF12796">
    <property type="entry name" value="Ank_2"/>
    <property type="match status" value="1"/>
</dbReference>
<dbReference type="InterPro" id="IPR050889">
    <property type="entry name" value="Dendritic_Spine_Reg/Scaffold"/>
</dbReference>
<dbReference type="Proteomes" id="UP000265515">
    <property type="component" value="Unassembled WGS sequence"/>
</dbReference>
<keyword evidence="4" id="KW-0862">Zinc</keyword>
<feature type="compositionally biased region" description="Pro residues" evidence="5">
    <location>
        <begin position="274"/>
        <end position="284"/>
    </location>
</feature>
<dbReference type="InterPro" id="IPR036770">
    <property type="entry name" value="Ankyrin_rpt-contain_sf"/>
</dbReference>
<dbReference type="PANTHER" id="PTHR24166">
    <property type="entry name" value="ROLLING PEBBLES, ISOFORM B"/>
    <property type="match status" value="1"/>
</dbReference>
<keyword evidence="4" id="KW-0863">Zinc-finger</keyword>
<feature type="compositionally biased region" description="Basic and acidic residues" evidence="5">
    <location>
        <begin position="441"/>
        <end position="457"/>
    </location>
</feature>
<dbReference type="CDD" id="cd23129">
    <property type="entry name" value="RING-HC_XBAT35-like"/>
    <property type="match status" value="1"/>
</dbReference>
<evidence type="ECO:0000256" key="4">
    <source>
        <dbReference type="PROSITE-ProRule" id="PRU00175"/>
    </source>
</evidence>
<feature type="compositionally biased region" description="Basic and acidic residues" evidence="5">
    <location>
        <begin position="483"/>
        <end position="501"/>
    </location>
</feature>
<dbReference type="EMBL" id="BFEA01000304">
    <property type="protein sequence ID" value="GBG78829.1"/>
    <property type="molecule type" value="Genomic_DNA"/>
</dbReference>
<dbReference type="Gene3D" id="3.30.40.10">
    <property type="entry name" value="Zinc/RING finger domain, C3HC4 (zinc finger)"/>
    <property type="match status" value="1"/>
</dbReference>
<evidence type="ECO:0000313" key="7">
    <source>
        <dbReference type="EMBL" id="GBG78829.1"/>
    </source>
</evidence>
<dbReference type="Gramene" id="GBG78829">
    <property type="protein sequence ID" value="GBG78829"/>
    <property type="gene ID" value="CBR_g28052"/>
</dbReference>
<dbReference type="OrthoDB" id="2021159at2759"/>
<dbReference type="STRING" id="69332.A0A388L936"/>
<feature type="repeat" description="ANK" evidence="3">
    <location>
        <begin position="75"/>
        <end position="107"/>
    </location>
</feature>
<dbReference type="OMA" id="ACMKPNG"/>
<dbReference type="PROSITE" id="PS50089">
    <property type="entry name" value="ZF_RING_2"/>
    <property type="match status" value="1"/>
</dbReference>
<dbReference type="InterPro" id="IPR013083">
    <property type="entry name" value="Znf_RING/FYVE/PHD"/>
</dbReference>
<dbReference type="Pfam" id="PF13920">
    <property type="entry name" value="zf-C3HC4_3"/>
    <property type="match status" value="1"/>
</dbReference>
<dbReference type="AlphaFoldDB" id="A0A388L936"/>
<evidence type="ECO:0000256" key="1">
    <source>
        <dbReference type="ARBA" id="ARBA00022737"/>
    </source>
</evidence>
<feature type="region of interest" description="Disordered" evidence="5">
    <location>
        <begin position="254"/>
        <end position="298"/>
    </location>
</feature>
<dbReference type="SUPFAM" id="SSF57850">
    <property type="entry name" value="RING/U-box"/>
    <property type="match status" value="1"/>
</dbReference>
<keyword evidence="1" id="KW-0677">Repeat</keyword>
<dbReference type="SMART" id="SM00184">
    <property type="entry name" value="RING"/>
    <property type="match status" value="1"/>
</dbReference>